<feature type="domain" description="Peptidase M15C" evidence="2">
    <location>
        <begin position="118"/>
        <end position="179"/>
    </location>
</feature>
<name>A0A6I4YMT6_9DEIO</name>
<evidence type="ECO:0000259" key="2">
    <source>
        <dbReference type="Pfam" id="PF13539"/>
    </source>
</evidence>
<dbReference type="RefSeq" id="WP_160979703.1">
    <property type="nucleotide sequence ID" value="NZ_WVHK01000040.1"/>
</dbReference>
<dbReference type="SUPFAM" id="SSF55166">
    <property type="entry name" value="Hedgehog/DD-peptidase"/>
    <property type="match status" value="1"/>
</dbReference>
<evidence type="ECO:0000313" key="4">
    <source>
        <dbReference type="Proteomes" id="UP000430519"/>
    </source>
</evidence>
<reference evidence="3 4" key="1">
    <citation type="submission" date="2019-11" db="EMBL/GenBank/DDBJ databases">
        <title>Genome sequence of Deinococcus xianganensis Y35, AI-2 producing algicidal bacterium, isolated from lake water.</title>
        <authorList>
            <person name="Li Y."/>
        </authorList>
    </citation>
    <scope>NUCLEOTIDE SEQUENCE [LARGE SCALE GENOMIC DNA]</scope>
    <source>
        <strain evidence="3 4">Y35</strain>
    </source>
</reference>
<accession>A0A6I4YMT6</accession>
<organism evidence="3 4">
    <name type="scientific">Deinococcus xianganensis</name>
    <dbReference type="NCBI Taxonomy" id="1507289"/>
    <lineage>
        <taxon>Bacteria</taxon>
        <taxon>Thermotogati</taxon>
        <taxon>Deinococcota</taxon>
        <taxon>Deinococci</taxon>
        <taxon>Deinococcales</taxon>
        <taxon>Deinococcaceae</taxon>
        <taxon>Deinococcus</taxon>
    </lineage>
</organism>
<dbReference type="InterPro" id="IPR039561">
    <property type="entry name" value="Peptidase_M15C"/>
</dbReference>
<dbReference type="Proteomes" id="UP000430519">
    <property type="component" value="Unassembled WGS sequence"/>
</dbReference>
<feature type="region of interest" description="Disordered" evidence="1">
    <location>
        <begin position="196"/>
        <end position="215"/>
    </location>
</feature>
<evidence type="ECO:0000313" key="3">
    <source>
        <dbReference type="EMBL" id="MXV20307.1"/>
    </source>
</evidence>
<evidence type="ECO:0000256" key="1">
    <source>
        <dbReference type="SAM" id="MobiDB-lite"/>
    </source>
</evidence>
<sequence>MTDWTALIAARPSGATAAALIAAYGNPEGPGAGPSPQGGAWFTPSPAWARENLTTIPAEKLPHWPLLGGKAVSGVTVHRLVAAPLIATWAEVNRRGLAGRLRTFNGAAAFRHMGHDRSRPLSVHAFGAAFDVDAAWNAYGVPLAQQQIDRDVVRVFQECGWEWGGLWTDPYEDGMHFQWTDPLPGVRQPAWRDAMARGQGRAPKPTPAPAPAPATGIVVKPTVPVPVVLVPDGAEGWRDVAGQRTTLPGGTVVNATDPTRIWIAER</sequence>
<dbReference type="EMBL" id="WVHK01000040">
    <property type="protein sequence ID" value="MXV20307.1"/>
    <property type="molecule type" value="Genomic_DNA"/>
</dbReference>
<dbReference type="Gene3D" id="3.30.1380.10">
    <property type="match status" value="1"/>
</dbReference>
<proteinExistence type="predicted"/>
<dbReference type="Pfam" id="PF13539">
    <property type="entry name" value="Peptidase_M15_4"/>
    <property type="match status" value="1"/>
</dbReference>
<comment type="caution">
    <text evidence="3">The sequence shown here is derived from an EMBL/GenBank/DDBJ whole genome shotgun (WGS) entry which is preliminary data.</text>
</comment>
<keyword evidence="4" id="KW-1185">Reference proteome</keyword>
<dbReference type="GO" id="GO:0008233">
    <property type="term" value="F:peptidase activity"/>
    <property type="evidence" value="ECO:0007669"/>
    <property type="project" value="InterPro"/>
</dbReference>
<dbReference type="AlphaFoldDB" id="A0A6I4YMT6"/>
<protein>
    <recommendedName>
        <fullName evidence="2">Peptidase M15C domain-containing protein</fullName>
    </recommendedName>
</protein>
<gene>
    <name evidence="3" type="ORF">GLX28_11740</name>
</gene>
<dbReference type="InterPro" id="IPR009045">
    <property type="entry name" value="Zn_M74/Hedgehog-like"/>
</dbReference>